<accession>A0A955J3S9</accession>
<comment type="caution">
    <text evidence="1">The sequence shown here is derived from an EMBL/GenBank/DDBJ whole genome shotgun (WGS) entry which is preliminary data.</text>
</comment>
<dbReference type="InterPro" id="IPR036894">
    <property type="entry name" value="YbaB-like_sf"/>
</dbReference>
<dbReference type="EMBL" id="JAGQNX010000143">
    <property type="protein sequence ID" value="MCA9308720.1"/>
    <property type="molecule type" value="Genomic_DNA"/>
</dbReference>
<evidence type="ECO:0000313" key="1">
    <source>
        <dbReference type="EMBL" id="MCA9308720.1"/>
    </source>
</evidence>
<reference evidence="1" key="1">
    <citation type="submission" date="2020-04" db="EMBL/GenBank/DDBJ databases">
        <authorList>
            <person name="Zhang T."/>
        </authorList>
    </citation>
    <scope>NUCLEOTIDE SEQUENCE</scope>
    <source>
        <strain evidence="1">HKST-UBA79</strain>
    </source>
</reference>
<dbReference type="InterPro" id="IPR004401">
    <property type="entry name" value="YbaB/EbfC"/>
</dbReference>
<organism evidence="1 2">
    <name type="scientific">candidate division WWE3 bacterium</name>
    <dbReference type="NCBI Taxonomy" id="2053526"/>
    <lineage>
        <taxon>Bacteria</taxon>
        <taxon>Katanobacteria</taxon>
    </lineage>
</organism>
<sequence length="89" mass="10148">MLDKIKSVNKLRKMQADIQKQLEQILHSETKGTSEVVVKGDKKIDVLIIDGEERKDIKDLINAAFKNVEKKAEKKMRSQAGSMMEMFGI</sequence>
<protein>
    <submittedName>
        <fullName evidence="1">YbaB/EbfC family nucleoid-associated protein</fullName>
    </submittedName>
</protein>
<name>A0A955J3S9_UNCKA</name>
<dbReference type="Gene3D" id="3.30.1310.10">
    <property type="entry name" value="Nucleoid-associated protein YbaB-like domain"/>
    <property type="match status" value="1"/>
</dbReference>
<proteinExistence type="predicted"/>
<gene>
    <name evidence="1" type="ORF">KC980_04355</name>
</gene>
<reference evidence="1" key="2">
    <citation type="journal article" date="2021" name="Microbiome">
        <title>Successional dynamics and alternative stable states in a saline activated sludge microbial community over 9 years.</title>
        <authorList>
            <person name="Wang Y."/>
            <person name="Ye J."/>
            <person name="Ju F."/>
            <person name="Liu L."/>
            <person name="Boyd J.A."/>
            <person name="Deng Y."/>
            <person name="Parks D.H."/>
            <person name="Jiang X."/>
            <person name="Yin X."/>
            <person name="Woodcroft B.J."/>
            <person name="Tyson G.W."/>
            <person name="Hugenholtz P."/>
            <person name="Polz M.F."/>
            <person name="Zhang T."/>
        </authorList>
    </citation>
    <scope>NUCLEOTIDE SEQUENCE</scope>
    <source>
        <strain evidence="1">HKST-UBA79</strain>
    </source>
</reference>
<dbReference type="GO" id="GO:0003677">
    <property type="term" value="F:DNA binding"/>
    <property type="evidence" value="ECO:0007669"/>
    <property type="project" value="InterPro"/>
</dbReference>
<dbReference type="SUPFAM" id="SSF82607">
    <property type="entry name" value="YbaB-like"/>
    <property type="match status" value="1"/>
</dbReference>
<dbReference type="AlphaFoldDB" id="A0A955J3S9"/>
<dbReference type="Pfam" id="PF02575">
    <property type="entry name" value="YbaB_DNA_bd"/>
    <property type="match status" value="1"/>
</dbReference>
<evidence type="ECO:0000313" key="2">
    <source>
        <dbReference type="Proteomes" id="UP000740557"/>
    </source>
</evidence>
<dbReference type="Proteomes" id="UP000740557">
    <property type="component" value="Unassembled WGS sequence"/>
</dbReference>